<comment type="caution">
    <text evidence="2">The sequence shown here is derived from an EMBL/GenBank/DDBJ whole genome shotgun (WGS) entry which is preliminary data.</text>
</comment>
<dbReference type="Pfam" id="PF20680">
    <property type="entry name" value="DUF6817"/>
    <property type="match status" value="1"/>
</dbReference>
<dbReference type="Proteomes" id="UP000797356">
    <property type="component" value="Chromosome 10"/>
</dbReference>
<sequence length="433" mass="49255">MPFYSTPLYSPPKRDLPTLLAAALPFLRGELHLVDPALPGFVDRLSAAGAGECWHKDGCFLGHLTDVYRILKLWLAPDPVARCGLFHSVYSNSYVDLAIFDPAADGRDILRRVAGSEAERLIHLFCIVPRHNLIHDDLIFHYSDAELVDHLDCSQASLRRAREDNTFDSSEPWREKLRSVLPANGIRVKHIRTGEDVPLSRRMVATFLLMTMADFSDQLYAFQDELFDNDDGRMEFTGNTFAALWPGDARPGLWMNSLSRMGALYNLIVREEELFLEERKRVTGAIESKSGERDEEIELVVPPVFDNCTKILDTKEQREARDLYWEAMSRGGEKKVGGLERVERLLLESCEKNPFVGEPHLVLAQVYASQGRFEKAEKEAAEGQRLLLEWGSSWDKRMSWDGWVAWGRLLLSMAKEKTWPQTSFGILNLGLVK</sequence>
<protein>
    <submittedName>
        <fullName evidence="2">Tetratricopeptide-like helical</fullName>
    </submittedName>
</protein>
<dbReference type="EMBL" id="CM017881">
    <property type="protein sequence ID" value="KAG1362842.1"/>
    <property type="molecule type" value="Genomic_DNA"/>
</dbReference>
<gene>
    <name evidence="2" type="ORF">COCNU_10G010610</name>
</gene>
<keyword evidence="3" id="KW-1185">Reference proteome</keyword>
<reference evidence="2" key="1">
    <citation type="journal article" date="2017" name="Gigascience">
        <title>The genome draft of coconut (Cocos nucifera).</title>
        <authorList>
            <person name="Xiao Y."/>
            <person name="Xu P."/>
            <person name="Fan H."/>
            <person name="Baudouin L."/>
            <person name="Xia W."/>
            <person name="Bocs S."/>
            <person name="Xu J."/>
            <person name="Li Q."/>
            <person name="Guo A."/>
            <person name="Zhou L."/>
            <person name="Li J."/>
            <person name="Wu Y."/>
            <person name="Ma Z."/>
            <person name="Armero A."/>
            <person name="Issali A.E."/>
            <person name="Liu N."/>
            <person name="Peng M."/>
            <person name="Yang Y."/>
        </authorList>
    </citation>
    <scope>NUCLEOTIDE SEQUENCE</scope>
    <source>
        <tissue evidence="2">Spear leaf of Hainan Tall coconut</tissue>
    </source>
</reference>
<dbReference type="PANTHER" id="PTHR37391:SF2">
    <property type="entry name" value="E3 UBIQUITIN-PROTEIN LIGASE"/>
    <property type="match status" value="1"/>
</dbReference>
<organism evidence="2 3">
    <name type="scientific">Cocos nucifera</name>
    <name type="common">Coconut palm</name>
    <dbReference type="NCBI Taxonomy" id="13894"/>
    <lineage>
        <taxon>Eukaryota</taxon>
        <taxon>Viridiplantae</taxon>
        <taxon>Streptophyta</taxon>
        <taxon>Embryophyta</taxon>
        <taxon>Tracheophyta</taxon>
        <taxon>Spermatophyta</taxon>
        <taxon>Magnoliopsida</taxon>
        <taxon>Liliopsida</taxon>
        <taxon>Arecaceae</taxon>
        <taxon>Arecoideae</taxon>
        <taxon>Cocoseae</taxon>
        <taxon>Attaleinae</taxon>
        <taxon>Cocos</taxon>
    </lineage>
</organism>
<evidence type="ECO:0000313" key="2">
    <source>
        <dbReference type="EMBL" id="KAG1362842.1"/>
    </source>
</evidence>
<dbReference type="OrthoDB" id="2306007at2759"/>
<evidence type="ECO:0000259" key="1">
    <source>
        <dbReference type="Pfam" id="PF20680"/>
    </source>
</evidence>
<dbReference type="AlphaFoldDB" id="A0A8K0INJ0"/>
<dbReference type="InterPro" id="IPR049202">
    <property type="entry name" value="DUF6817"/>
</dbReference>
<accession>A0A8K0INJ0</accession>
<proteinExistence type="predicted"/>
<evidence type="ECO:0000313" key="3">
    <source>
        <dbReference type="Proteomes" id="UP000797356"/>
    </source>
</evidence>
<feature type="domain" description="DUF6817" evidence="1">
    <location>
        <begin position="45"/>
        <end position="130"/>
    </location>
</feature>
<dbReference type="PANTHER" id="PTHR37391">
    <property type="entry name" value="E3 UBIQUITIN-PROTEIN LIGASE"/>
    <property type="match status" value="1"/>
</dbReference>
<name>A0A8K0INJ0_COCNU</name>
<reference evidence="2" key="2">
    <citation type="submission" date="2019-07" db="EMBL/GenBank/DDBJ databases">
        <authorList>
            <person name="Yang Y."/>
            <person name="Bocs S."/>
            <person name="Baudouin L."/>
        </authorList>
    </citation>
    <scope>NUCLEOTIDE SEQUENCE</scope>
    <source>
        <tissue evidence="2">Spear leaf of Hainan Tall coconut</tissue>
    </source>
</reference>